<protein>
    <submittedName>
        <fullName evidence="1">Uncharacterized protein</fullName>
    </submittedName>
</protein>
<evidence type="ECO:0000313" key="1">
    <source>
        <dbReference type="EMBL" id="MDE1359096.1"/>
    </source>
</evidence>
<accession>A0A9X4FNF8</accession>
<comment type="caution">
    <text evidence="1">The sequence shown here is derived from an EMBL/GenBank/DDBJ whole genome shotgun (WGS) entry which is preliminary data.</text>
</comment>
<dbReference type="Proteomes" id="UP001140973">
    <property type="component" value="Unassembled WGS sequence"/>
</dbReference>
<dbReference type="EMBL" id="JAKNAP010000137">
    <property type="protein sequence ID" value="MDE1359096.1"/>
    <property type="molecule type" value="Genomic_DNA"/>
</dbReference>
<dbReference type="RefSeq" id="WP_064626931.1">
    <property type="nucleotide sequence ID" value="NZ_JAKNAP010000137.1"/>
</dbReference>
<organism evidence="1 2">
    <name type="scientific">Vibrio aestuarianus</name>
    <dbReference type="NCBI Taxonomy" id="28171"/>
    <lineage>
        <taxon>Bacteria</taxon>
        <taxon>Pseudomonadati</taxon>
        <taxon>Pseudomonadota</taxon>
        <taxon>Gammaproteobacteria</taxon>
        <taxon>Vibrionales</taxon>
        <taxon>Vibrionaceae</taxon>
        <taxon>Vibrio</taxon>
    </lineage>
</organism>
<sequence length="161" mass="18431">MERLLASIAKLDKWGVDNHVDLSNELKSIEAKIKSFYKKNGYKEKVVQVPRIKVKKNNQKTTVTKSVKASKPLTLHQLTTTINFEVSSKLVKGISHCHFCKVRRLECREHALLSGNKVLVCKDCRQRRHKQYLVKKKIYVDKDDALNYLVSGSYGSGKASR</sequence>
<proteinExistence type="predicted"/>
<evidence type="ECO:0000313" key="2">
    <source>
        <dbReference type="Proteomes" id="UP001140973"/>
    </source>
</evidence>
<dbReference type="AlphaFoldDB" id="A0A9X4FNF8"/>
<reference evidence="1" key="1">
    <citation type="submission" date="2022-02" db="EMBL/GenBank/DDBJ databases">
        <title>Emergence and expansion in Europe of a Vibrio aestuarianus clonal complex pathogenic for oysters.</title>
        <authorList>
            <person name="Mesnil A."/>
            <person name="Travers M.-A."/>
        </authorList>
    </citation>
    <scope>NUCLEOTIDE SEQUENCE</scope>
    <source>
        <strain evidence="1">151-ITT-15-cp-1</strain>
    </source>
</reference>
<gene>
    <name evidence="1" type="ORF">L9W73_17625</name>
</gene>
<name>A0A9X4FNF8_9VIBR</name>